<dbReference type="GO" id="GO:0016285">
    <property type="term" value="F:alanyl aminopeptidase activity"/>
    <property type="evidence" value="ECO:0007669"/>
    <property type="project" value="UniProtKB-EC"/>
</dbReference>
<dbReference type="Gene3D" id="1.10.390.10">
    <property type="entry name" value="Neutral Protease Domain 2"/>
    <property type="match status" value="1"/>
</dbReference>
<evidence type="ECO:0000256" key="7">
    <source>
        <dbReference type="ARBA" id="ARBA00022723"/>
    </source>
</evidence>
<comment type="similarity">
    <text evidence="3">Belongs to the peptidase M1 family.</text>
</comment>
<dbReference type="Pfam" id="PF01433">
    <property type="entry name" value="Peptidase_M1"/>
    <property type="match status" value="1"/>
</dbReference>
<evidence type="ECO:0000256" key="3">
    <source>
        <dbReference type="ARBA" id="ARBA00010136"/>
    </source>
</evidence>
<evidence type="ECO:0000256" key="11">
    <source>
        <dbReference type="ARBA" id="ARBA00029811"/>
    </source>
</evidence>
<feature type="chain" id="PRO_5040886453" description="Aminopeptidase N" evidence="13">
    <location>
        <begin position="34"/>
        <end position="513"/>
    </location>
</feature>
<keyword evidence="7" id="KW-0479">Metal-binding</keyword>
<dbReference type="InterPro" id="IPR014782">
    <property type="entry name" value="Peptidase_M1_dom"/>
</dbReference>
<evidence type="ECO:0000256" key="4">
    <source>
        <dbReference type="ARBA" id="ARBA00012564"/>
    </source>
</evidence>
<keyword evidence="9" id="KW-0862">Zinc</keyword>
<dbReference type="AlphaFoldDB" id="A0A9W6QW49"/>
<evidence type="ECO:0000256" key="6">
    <source>
        <dbReference type="ARBA" id="ARBA00022670"/>
    </source>
</evidence>
<evidence type="ECO:0000313" key="17">
    <source>
        <dbReference type="Proteomes" id="UP001165136"/>
    </source>
</evidence>
<evidence type="ECO:0000256" key="10">
    <source>
        <dbReference type="ARBA" id="ARBA00023049"/>
    </source>
</evidence>
<keyword evidence="10" id="KW-0482">Metalloprotease</keyword>
<feature type="domain" description="Aminopeptidase N-like N-terminal" evidence="15">
    <location>
        <begin position="58"/>
        <end position="229"/>
    </location>
</feature>
<feature type="signal peptide" evidence="13">
    <location>
        <begin position="1"/>
        <end position="33"/>
    </location>
</feature>
<gene>
    <name evidence="16" type="ORF">Atai01_03250</name>
</gene>
<name>A0A9W6QW49_9PSEU</name>
<sequence>MRLRIRAALGVVSVGLLITLSASTLTSTPAASAAPVAGAPGVGDPYYPFAGNGGYEVSHYDIRLTYQPATDQLSGTTTILATTTEELSSFDLDFGLHTNSVLVNSVPAAFHVDPAENGELVVTPDAPLAAHQPITVVVNYADTPSKVVIDGVTAWIKTPDGALAVNEPQISQWWFPSNDHPTDKATYDIAVQVPDNVAALSTGTLVRTTKTRAGWTWWNWRSTQPANTYAMTLEVGAFQVNRATTPDGKPFVTAYDPAAGDSLDAAKASVERTPEIDAFLASQFGPYPFEAEGGVVTRPVLGFALEAQTRPVYDSRFFAAGSNTTVIAHENAHQWFGDAVSLGRWSDIWLNEAFATYGEYLWSEHEGEGTAAELAQFGYDSHPAEDPFWQVLPGDPGVAKQFDSAVYDRGVLGLQALRTTVGDDAFFTILRTWVAEHKGGSARINDFIALSERISGKPLQELFTTWLFTLGKPAAGPNGPGAAAIRPANAGVAPKSYAQIEATHQLLATAHQR</sequence>
<keyword evidence="17" id="KW-1185">Reference proteome</keyword>
<dbReference type="PRINTS" id="PR00756">
    <property type="entry name" value="ALADIPTASE"/>
</dbReference>
<dbReference type="GO" id="GO:0006508">
    <property type="term" value="P:proteolysis"/>
    <property type="evidence" value="ECO:0007669"/>
    <property type="project" value="UniProtKB-KW"/>
</dbReference>
<dbReference type="InterPro" id="IPR027268">
    <property type="entry name" value="Peptidase_M4/M1_CTD_sf"/>
</dbReference>
<dbReference type="EMBL" id="BSTI01000001">
    <property type="protein sequence ID" value="GLY63706.1"/>
    <property type="molecule type" value="Genomic_DNA"/>
</dbReference>
<dbReference type="RefSeq" id="WP_285485605.1">
    <property type="nucleotide sequence ID" value="NZ_BSTI01000001.1"/>
</dbReference>
<organism evidence="16 17">
    <name type="scientific">Amycolatopsis taiwanensis</name>
    <dbReference type="NCBI Taxonomy" id="342230"/>
    <lineage>
        <taxon>Bacteria</taxon>
        <taxon>Bacillati</taxon>
        <taxon>Actinomycetota</taxon>
        <taxon>Actinomycetes</taxon>
        <taxon>Pseudonocardiales</taxon>
        <taxon>Pseudonocardiaceae</taxon>
        <taxon>Amycolatopsis</taxon>
    </lineage>
</organism>
<dbReference type="PANTHER" id="PTHR11533:SF297">
    <property type="entry name" value="AMINOPEPTIDASE N"/>
    <property type="match status" value="1"/>
</dbReference>
<feature type="domain" description="Peptidase M1 membrane alanine aminopeptidase" evidence="14">
    <location>
        <begin position="322"/>
        <end position="466"/>
    </location>
</feature>
<dbReference type="Pfam" id="PF17900">
    <property type="entry name" value="Peptidase_M1_N"/>
    <property type="match status" value="1"/>
</dbReference>
<evidence type="ECO:0000256" key="13">
    <source>
        <dbReference type="SAM" id="SignalP"/>
    </source>
</evidence>
<dbReference type="EC" id="3.4.11.2" evidence="4"/>
<dbReference type="CDD" id="cd09603">
    <property type="entry name" value="M1_APN_like"/>
    <property type="match status" value="1"/>
</dbReference>
<evidence type="ECO:0000256" key="8">
    <source>
        <dbReference type="ARBA" id="ARBA00022801"/>
    </source>
</evidence>
<evidence type="ECO:0000256" key="5">
    <source>
        <dbReference type="ARBA" id="ARBA00015611"/>
    </source>
</evidence>
<keyword evidence="6" id="KW-0645">Protease</keyword>
<accession>A0A9W6QW49</accession>
<evidence type="ECO:0000256" key="1">
    <source>
        <dbReference type="ARBA" id="ARBA00000098"/>
    </source>
</evidence>
<evidence type="ECO:0000259" key="14">
    <source>
        <dbReference type="Pfam" id="PF01433"/>
    </source>
</evidence>
<dbReference type="GO" id="GO:0008237">
    <property type="term" value="F:metallopeptidase activity"/>
    <property type="evidence" value="ECO:0007669"/>
    <property type="project" value="UniProtKB-KW"/>
</dbReference>
<keyword evidence="13" id="KW-0732">Signal</keyword>
<evidence type="ECO:0000256" key="2">
    <source>
        <dbReference type="ARBA" id="ARBA00001947"/>
    </source>
</evidence>
<dbReference type="SUPFAM" id="SSF55486">
    <property type="entry name" value="Metalloproteases ('zincins'), catalytic domain"/>
    <property type="match status" value="1"/>
</dbReference>
<dbReference type="Gene3D" id="2.60.40.1730">
    <property type="entry name" value="tricorn interacting facor f3 domain"/>
    <property type="match status" value="1"/>
</dbReference>
<protein>
    <recommendedName>
        <fullName evidence="5">Aminopeptidase N</fullName>
        <ecNumber evidence="4">3.4.11.2</ecNumber>
    </recommendedName>
    <alternativeName>
        <fullName evidence="11">Alanine aminopeptidase</fullName>
    </alternativeName>
    <alternativeName>
        <fullName evidence="12">Lysyl aminopeptidase</fullName>
    </alternativeName>
</protein>
<evidence type="ECO:0000256" key="9">
    <source>
        <dbReference type="ARBA" id="ARBA00022833"/>
    </source>
</evidence>
<dbReference type="PANTHER" id="PTHR11533">
    <property type="entry name" value="PROTEASE M1 ZINC METALLOPROTEASE"/>
    <property type="match status" value="1"/>
</dbReference>
<evidence type="ECO:0000256" key="12">
    <source>
        <dbReference type="ARBA" id="ARBA00031533"/>
    </source>
</evidence>
<dbReference type="InterPro" id="IPR045357">
    <property type="entry name" value="Aminopeptidase_N-like_N"/>
</dbReference>
<dbReference type="InterPro" id="IPR001930">
    <property type="entry name" value="Peptidase_M1"/>
</dbReference>
<dbReference type="GO" id="GO:0008270">
    <property type="term" value="F:zinc ion binding"/>
    <property type="evidence" value="ECO:0007669"/>
    <property type="project" value="InterPro"/>
</dbReference>
<reference evidence="16" key="1">
    <citation type="submission" date="2023-03" db="EMBL/GenBank/DDBJ databases">
        <title>Amycolatopsis taiwanensis NBRC 103393.</title>
        <authorList>
            <person name="Ichikawa N."/>
            <person name="Sato H."/>
            <person name="Tonouchi N."/>
        </authorList>
    </citation>
    <scope>NUCLEOTIDE SEQUENCE</scope>
    <source>
        <strain evidence="16">NBRC 103393</strain>
    </source>
</reference>
<dbReference type="SUPFAM" id="SSF63737">
    <property type="entry name" value="Leukotriene A4 hydrolase N-terminal domain"/>
    <property type="match status" value="1"/>
</dbReference>
<dbReference type="Proteomes" id="UP001165136">
    <property type="component" value="Unassembled WGS sequence"/>
</dbReference>
<proteinExistence type="inferred from homology"/>
<evidence type="ECO:0000259" key="15">
    <source>
        <dbReference type="Pfam" id="PF17900"/>
    </source>
</evidence>
<keyword evidence="8" id="KW-0378">Hydrolase</keyword>
<dbReference type="InterPro" id="IPR042097">
    <property type="entry name" value="Aminopeptidase_N-like_N_sf"/>
</dbReference>
<comment type="catalytic activity">
    <reaction evidence="1">
        <text>Release of an N-terminal amino acid, Xaa-|-Yaa- from a peptide, amide or arylamide. Xaa is preferably Ala, but may be most amino acids including Pro (slow action). When a terminal hydrophobic residue is followed by a prolyl residue, the two may be released as an intact Xaa-Pro dipeptide.</text>
        <dbReference type="EC" id="3.4.11.2"/>
    </reaction>
</comment>
<comment type="cofactor">
    <cofactor evidence="2">
        <name>Zn(2+)</name>
        <dbReference type="ChEBI" id="CHEBI:29105"/>
    </cofactor>
</comment>
<evidence type="ECO:0000313" key="16">
    <source>
        <dbReference type="EMBL" id="GLY63706.1"/>
    </source>
</evidence>
<comment type="caution">
    <text evidence="16">The sequence shown here is derived from an EMBL/GenBank/DDBJ whole genome shotgun (WGS) entry which is preliminary data.</text>
</comment>
<dbReference type="InterPro" id="IPR050344">
    <property type="entry name" value="Peptidase_M1_aminopeptidases"/>
</dbReference>